<dbReference type="InterPro" id="IPR023765">
    <property type="entry name" value="SBP_5_CS"/>
</dbReference>
<evidence type="ECO:0000313" key="5">
    <source>
        <dbReference type="EMBL" id="RNB86959.1"/>
    </source>
</evidence>
<dbReference type="SUPFAM" id="SSF53850">
    <property type="entry name" value="Periplasmic binding protein-like II"/>
    <property type="match status" value="1"/>
</dbReference>
<organism evidence="5 6">
    <name type="scientific">Brevibacillus fluminis</name>
    <dbReference type="NCBI Taxonomy" id="511487"/>
    <lineage>
        <taxon>Bacteria</taxon>
        <taxon>Bacillati</taxon>
        <taxon>Bacillota</taxon>
        <taxon>Bacilli</taxon>
        <taxon>Bacillales</taxon>
        <taxon>Paenibacillaceae</taxon>
        <taxon>Brevibacillus</taxon>
    </lineage>
</organism>
<protein>
    <submittedName>
        <fullName evidence="5">ABC transporter substrate-binding protein</fullName>
    </submittedName>
</protein>
<dbReference type="Gene3D" id="3.40.190.10">
    <property type="entry name" value="Periplasmic binding protein-like II"/>
    <property type="match status" value="1"/>
</dbReference>
<comment type="caution">
    <text evidence="5">The sequence shown here is derived from an EMBL/GenBank/DDBJ whole genome shotgun (WGS) entry which is preliminary data.</text>
</comment>
<dbReference type="GO" id="GO:0015833">
    <property type="term" value="P:peptide transport"/>
    <property type="evidence" value="ECO:0007669"/>
    <property type="project" value="TreeGrafter"/>
</dbReference>
<dbReference type="GO" id="GO:1904680">
    <property type="term" value="F:peptide transmembrane transporter activity"/>
    <property type="evidence" value="ECO:0007669"/>
    <property type="project" value="TreeGrafter"/>
</dbReference>
<dbReference type="InterPro" id="IPR039424">
    <property type="entry name" value="SBP_5"/>
</dbReference>
<dbReference type="Gene3D" id="3.90.76.10">
    <property type="entry name" value="Dipeptide-binding Protein, Domain 1"/>
    <property type="match status" value="1"/>
</dbReference>
<dbReference type="Gene3D" id="3.10.105.10">
    <property type="entry name" value="Dipeptide-binding Protein, Domain 3"/>
    <property type="match status" value="1"/>
</dbReference>
<evidence type="ECO:0000256" key="3">
    <source>
        <dbReference type="ARBA" id="ARBA00022729"/>
    </source>
</evidence>
<name>A0A3M8DH88_9BACL</name>
<gene>
    <name evidence="5" type="ORF">EDM56_14705</name>
</gene>
<dbReference type="OrthoDB" id="9796817at2"/>
<evidence type="ECO:0000259" key="4">
    <source>
        <dbReference type="Pfam" id="PF00496"/>
    </source>
</evidence>
<dbReference type="InterPro" id="IPR000914">
    <property type="entry name" value="SBP_5_dom"/>
</dbReference>
<dbReference type="PANTHER" id="PTHR30290">
    <property type="entry name" value="PERIPLASMIC BINDING COMPONENT OF ABC TRANSPORTER"/>
    <property type="match status" value="1"/>
</dbReference>
<dbReference type="GO" id="GO:0042597">
    <property type="term" value="C:periplasmic space"/>
    <property type="evidence" value="ECO:0007669"/>
    <property type="project" value="UniProtKB-ARBA"/>
</dbReference>
<keyword evidence="6" id="KW-1185">Reference proteome</keyword>
<proteinExistence type="inferred from homology"/>
<dbReference type="AlphaFoldDB" id="A0A3M8DH88"/>
<comment type="subcellular location">
    <subcellularLocation>
        <location evidence="1">Cell membrane</location>
        <topology evidence="1">Lipid-anchor</topology>
    </subcellularLocation>
</comment>
<sequence length="538" mass="60231">MKKRRKSLFSSIFIPIILASTVLAGCGGGGGGDRMLTIAESTDPGTADVQKTTSEYTIPLNIYDRLIEAKTVSPGKSELVPSLAESWDVSPDGLTYTFHLRKNVKFHNGEVFKADDVLYTFDRMLDPATKALNTDFLDMIAGAKDRMDGKATSVSGIKVIDDNTISITLAKAFAPFLANLATPPGSIYNRKATTEAGDQFGIEPSKTIGTGPFKMKSWTVNDTVVMEANKDYFQGAPKFDGINFKFVPDAETKRMMFETGKLDVFDLSSSASQIPQFRDNEKWKNNIVSGPIVGTYYYCLNEDIKPLDDVRVRKALQMAIDRQTLIDKLYYGEGQLVNGISPPGLLGYNPDLPKIEFNPEKAKQLLAEAGYPNGFDMEIAQTTESSETLKMNEAVQAMLQNVGVKVKITQLDESTYFATRKEGKLPSYHADWSADYNDPDNFFYTFFSQKNTKARSYNYKNLDVNAKLEKARTMVDQTQRIKDYQEMEKTIVQDDAAWIPLFALNKLFVVQPRVKNFQVSWNGWTSMNYYGIEIVDAK</sequence>
<feature type="domain" description="Solute-binding protein family 5" evidence="4">
    <location>
        <begin position="78"/>
        <end position="452"/>
    </location>
</feature>
<dbReference type="PIRSF" id="PIRSF002741">
    <property type="entry name" value="MppA"/>
    <property type="match status" value="1"/>
</dbReference>
<reference evidence="5 6" key="1">
    <citation type="submission" date="2018-10" db="EMBL/GenBank/DDBJ databases">
        <title>Phylogenomics of Brevibacillus.</title>
        <authorList>
            <person name="Dunlap C."/>
        </authorList>
    </citation>
    <scope>NUCLEOTIDE SEQUENCE [LARGE SCALE GENOMIC DNA]</scope>
    <source>
        <strain evidence="5 6">JCM 15716</strain>
    </source>
</reference>
<dbReference type="EMBL" id="RHHQ01000012">
    <property type="protein sequence ID" value="RNB86959.1"/>
    <property type="molecule type" value="Genomic_DNA"/>
</dbReference>
<evidence type="ECO:0000313" key="6">
    <source>
        <dbReference type="Proteomes" id="UP000271031"/>
    </source>
</evidence>
<comment type="similarity">
    <text evidence="2">Belongs to the bacterial solute-binding protein 5 family.</text>
</comment>
<evidence type="ECO:0000256" key="1">
    <source>
        <dbReference type="ARBA" id="ARBA00004193"/>
    </source>
</evidence>
<dbReference type="RefSeq" id="WP_122918656.1">
    <property type="nucleotide sequence ID" value="NZ_RHHQ01000012.1"/>
</dbReference>
<dbReference type="PROSITE" id="PS01040">
    <property type="entry name" value="SBP_BACTERIAL_5"/>
    <property type="match status" value="1"/>
</dbReference>
<dbReference type="GO" id="GO:0043190">
    <property type="term" value="C:ATP-binding cassette (ABC) transporter complex"/>
    <property type="evidence" value="ECO:0007669"/>
    <property type="project" value="InterPro"/>
</dbReference>
<dbReference type="InterPro" id="IPR030678">
    <property type="entry name" value="Peptide/Ni-bd"/>
</dbReference>
<dbReference type="Pfam" id="PF00496">
    <property type="entry name" value="SBP_bac_5"/>
    <property type="match status" value="1"/>
</dbReference>
<dbReference type="Proteomes" id="UP000271031">
    <property type="component" value="Unassembled WGS sequence"/>
</dbReference>
<accession>A0A3M8DH88</accession>
<dbReference type="PROSITE" id="PS51257">
    <property type="entry name" value="PROKAR_LIPOPROTEIN"/>
    <property type="match status" value="1"/>
</dbReference>
<evidence type="ECO:0000256" key="2">
    <source>
        <dbReference type="ARBA" id="ARBA00005695"/>
    </source>
</evidence>
<keyword evidence="3" id="KW-0732">Signal</keyword>